<dbReference type="RefSeq" id="XP_018112526.1">
    <property type="nucleotide sequence ID" value="XM_018257037.1"/>
</dbReference>
<dbReference type="KEGG" id="xla:108713470"/>
<name>A0A8J0UYR4_XENLA</name>
<dbReference type="Proteomes" id="UP000186698">
    <property type="component" value="Chromosome 4L"/>
</dbReference>
<dbReference type="PANTHER" id="PTHR11339">
    <property type="entry name" value="EXTRACELLULAR MATRIX GLYCOPROTEIN RELATED"/>
    <property type="match status" value="1"/>
</dbReference>
<feature type="domain" description="VWFD" evidence="5">
    <location>
        <begin position="67"/>
        <end position="251"/>
    </location>
</feature>
<keyword evidence="2" id="KW-1015">Disulfide bond</keyword>
<sequence>MPMNDIITTNEKWNLDNCTVATCHGNNIVTLEQVTCPVAEKVTCATGSKPIVVYSLNGCCYHYECQGVCVVMDNNQYMTFDGTTYEFVNNCTNILVQEINEQYNHFLILAKNDYCSEANSASCPQMIIISFENNIVTLMRSMKNGAMNKQIMFNQKIVSPGFTKDGITISSTVIDIVVNIAALKAHIIFSDTLFMLTLPLSTFLNSTEGLCGTFTNNRSDDCLFPDGTYASECSQIAPFWNFNNITDPICSQALPLNTTEQTPTITTCIETNLCDIINSSVFAPCHENIPPDTYFQMCLKKACQTDDEINLCSILESYARQCQLQGTCVDWRNSTGNMCACIGPDGMPKMPGSSWITGCYDCICEMNSVTVQCQPVQCATPVTPPCTNAGYAVVEVKDPLQPCCSKFECRCNTSLCQNTTTTECPLGFQLTVPVYANGECCVINECKPMNVCVENGTIYLPGESWNMPGNNCSYHVCEAREDHVILTTVQTLCAVLSQSDCGMPGEVWSPSDNPCVIHECVQKVDTVYLDSKQKLCIINCGPPGETFIPPDNPCIKYICSQADGLVAEKTVCPKFDAADCKEGTSNMTADGCCMTCEMQDLVLESATTFNYDSH</sequence>
<keyword evidence="1" id="KW-0677">Repeat</keyword>
<dbReference type="SMART" id="SM00216">
    <property type="entry name" value="VWD"/>
    <property type="match status" value="1"/>
</dbReference>
<gene>
    <name evidence="7" type="primary">LOC108713470</name>
</gene>
<dbReference type="AlphaFoldDB" id="A0A8J0UYR4"/>
<dbReference type="InterPro" id="IPR001007">
    <property type="entry name" value="VWF_dom"/>
</dbReference>
<evidence type="ECO:0000259" key="5">
    <source>
        <dbReference type="PROSITE" id="PS51233"/>
    </source>
</evidence>
<dbReference type="GeneID" id="108713470"/>
<dbReference type="SMART" id="SM00832">
    <property type="entry name" value="C8"/>
    <property type="match status" value="1"/>
</dbReference>
<proteinExistence type="predicted"/>
<dbReference type="InterPro" id="IPR001846">
    <property type="entry name" value="VWF_type-D"/>
</dbReference>
<keyword evidence="6" id="KW-1185">Reference proteome</keyword>
<organism evidence="6 7">
    <name type="scientific">Xenopus laevis</name>
    <name type="common">African clawed frog</name>
    <dbReference type="NCBI Taxonomy" id="8355"/>
    <lineage>
        <taxon>Eukaryota</taxon>
        <taxon>Metazoa</taxon>
        <taxon>Chordata</taxon>
        <taxon>Craniata</taxon>
        <taxon>Vertebrata</taxon>
        <taxon>Euteleostomi</taxon>
        <taxon>Amphibia</taxon>
        <taxon>Batrachia</taxon>
        <taxon>Anura</taxon>
        <taxon>Pipoidea</taxon>
        <taxon>Pipidae</taxon>
        <taxon>Xenopodinae</taxon>
        <taxon>Xenopus</taxon>
        <taxon>Xenopus</taxon>
    </lineage>
</organism>
<evidence type="ECO:0000313" key="7">
    <source>
        <dbReference type="RefSeq" id="XP_018112526.1"/>
    </source>
</evidence>
<dbReference type="PANTHER" id="PTHR11339:SF402">
    <property type="entry name" value="VWFD DOMAIN-CONTAINING PROTEIN"/>
    <property type="match status" value="1"/>
</dbReference>
<dbReference type="InterPro" id="IPR014853">
    <property type="entry name" value="VWF/SSPO/ZAN-like_Cys-rich_dom"/>
</dbReference>
<evidence type="ECO:0000256" key="2">
    <source>
        <dbReference type="ARBA" id="ARBA00023157"/>
    </source>
</evidence>
<accession>A0A8J0UYR4</accession>
<dbReference type="PROSITE" id="PS51233">
    <property type="entry name" value="VWFD"/>
    <property type="match status" value="1"/>
</dbReference>
<dbReference type="Pfam" id="PF08742">
    <property type="entry name" value="C8"/>
    <property type="match status" value="1"/>
</dbReference>
<dbReference type="GO" id="GO:0005576">
    <property type="term" value="C:extracellular region"/>
    <property type="evidence" value="ECO:0007669"/>
    <property type="project" value="UniProtKB-SubCell"/>
</dbReference>
<evidence type="ECO:0000256" key="3">
    <source>
        <dbReference type="ARBA" id="ARBA00023180"/>
    </source>
</evidence>
<keyword evidence="3" id="KW-0325">Glycoprotein</keyword>
<dbReference type="PROSITE" id="PS50184">
    <property type="entry name" value="VWFC_2"/>
    <property type="match status" value="1"/>
</dbReference>
<evidence type="ECO:0000256" key="1">
    <source>
        <dbReference type="ARBA" id="ARBA00022737"/>
    </source>
</evidence>
<feature type="domain" description="VWFC" evidence="4">
    <location>
        <begin position="339"/>
        <end position="410"/>
    </location>
</feature>
<evidence type="ECO:0000313" key="6">
    <source>
        <dbReference type="Proteomes" id="UP000186698"/>
    </source>
</evidence>
<dbReference type="OrthoDB" id="10071893at2759"/>
<dbReference type="Pfam" id="PF00094">
    <property type="entry name" value="VWD"/>
    <property type="match status" value="1"/>
</dbReference>
<protein>
    <submittedName>
        <fullName evidence="7">Intestinal mucin-like protein</fullName>
    </submittedName>
</protein>
<evidence type="ECO:0000259" key="4">
    <source>
        <dbReference type="PROSITE" id="PS50184"/>
    </source>
</evidence>
<reference evidence="7" key="1">
    <citation type="submission" date="2025-08" db="UniProtKB">
        <authorList>
            <consortium name="RefSeq"/>
        </authorList>
    </citation>
    <scope>IDENTIFICATION</scope>
    <source>
        <strain evidence="7">J_2021</strain>
        <tissue evidence="7">Erythrocytes</tissue>
    </source>
</reference>
<dbReference type="InterPro" id="IPR050780">
    <property type="entry name" value="Mucin_vWF_Thrombospondin_sf"/>
</dbReference>